<reference evidence="3" key="1">
    <citation type="submission" date="2024-07" db="EMBL/GenBank/DDBJ databases">
        <title>Two chromosome-level genome assemblies of Korean endemic species Abeliophyllum distichum and Forsythia ovata (Oleaceae).</title>
        <authorList>
            <person name="Jang H."/>
        </authorList>
    </citation>
    <scope>NUCLEOTIDE SEQUENCE [LARGE SCALE GENOMIC DNA]</scope>
</reference>
<comment type="caution">
    <text evidence="2">The sequence shown here is derived from an EMBL/GenBank/DDBJ whole genome shotgun (WGS) entry which is preliminary data.</text>
</comment>
<gene>
    <name evidence="2" type="ORF">Fot_38416</name>
</gene>
<protein>
    <submittedName>
        <fullName evidence="2">Uncharacterized protein</fullName>
    </submittedName>
</protein>
<feature type="compositionally biased region" description="Acidic residues" evidence="1">
    <location>
        <begin position="18"/>
        <end position="27"/>
    </location>
</feature>
<dbReference type="AlphaFoldDB" id="A0ABD1S1R3"/>
<accession>A0ABD1S1R3</accession>
<organism evidence="2 3">
    <name type="scientific">Forsythia ovata</name>
    <dbReference type="NCBI Taxonomy" id="205694"/>
    <lineage>
        <taxon>Eukaryota</taxon>
        <taxon>Viridiplantae</taxon>
        <taxon>Streptophyta</taxon>
        <taxon>Embryophyta</taxon>
        <taxon>Tracheophyta</taxon>
        <taxon>Spermatophyta</taxon>
        <taxon>Magnoliopsida</taxon>
        <taxon>eudicotyledons</taxon>
        <taxon>Gunneridae</taxon>
        <taxon>Pentapetalae</taxon>
        <taxon>asterids</taxon>
        <taxon>lamiids</taxon>
        <taxon>Lamiales</taxon>
        <taxon>Oleaceae</taxon>
        <taxon>Forsythieae</taxon>
        <taxon>Forsythia</taxon>
    </lineage>
</organism>
<feature type="compositionally biased region" description="Basic and acidic residues" evidence="1">
    <location>
        <begin position="7"/>
        <end position="17"/>
    </location>
</feature>
<keyword evidence="3" id="KW-1185">Reference proteome</keyword>
<feature type="region of interest" description="Disordered" evidence="1">
    <location>
        <begin position="1"/>
        <end position="27"/>
    </location>
</feature>
<evidence type="ECO:0000313" key="3">
    <source>
        <dbReference type="Proteomes" id="UP001604277"/>
    </source>
</evidence>
<dbReference type="Proteomes" id="UP001604277">
    <property type="component" value="Unassembled WGS sequence"/>
</dbReference>
<dbReference type="EMBL" id="JBFOLJ010000011">
    <property type="protein sequence ID" value="KAL2494659.1"/>
    <property type="molecule type" value="Genomic_DNA"/>
</dbReference>
<name>A0ABD1S1R3_9LAMI</name>
<evidence type="ECO:0000313" key="2">
    <source>
        <dbReference type="EMBL" id="KAL2494659.1"/>
    </source>
</evidence>
<proteinExistence type="predicted"/>
<sequence length="145" mass="16564">MRTPKYGKQEEFIPDQKEQDEDQNGFDDVLVESDYEVDEEPIGPEVHEVVMLGHMEGFFLPGQGYVGRAFPYPATRHDKEGFLPIQPQGCIGMVFPYPATRTSRESFPYLISMSGRKGVLLYPTTRPNRESILLDLVAKRHQQTT</sequence>
<evidence type="ECO:0000256" key="1">
    <source>
        <dbReference type="SAM" id="MobiDB-lite"/>
    </source>
</evidence>